<gene>
    <name evidence="6" type="ORF">EW139_06980</name>
</gene>
<dbReference type="RefSeq" id="WP_134833596.1">
    <property type="nucleotide sequence ID" value="NZ_CP037939.1"/>
</dbReference>
<evidence type="ECO:0000259" key="5">
    <source>
        <dbReference type="Pfam" id="PF17101"/>
    </source>
</evidence>
<evidence type="ECO:0000256" key="2">
    <source>
        <dbReference type="ARBA" id="ARBA00022679"/>
    </source>
</evidence>
<evidence type="ECO:0000256" key="1">
    <source>
        <dbReference type="ARBA" id="ARBA00007583"/>
    </source>
</evidence>
<dbReference type="InterPro" id="IPR021520">
    <property type="entry name" value="Stealth_CR2"/>
</dbReference>
<reference evidence="6 7" key="1">
    <citation type="submission" date="2019-03" db="EMBL/GenBank/DDBJ databases">
        <title>Complete Genome Sequence of Leuconostoc kimchii strain NKJ218 Isolated from Homemade Kimchi.</title>
        <authorList>
            <person name="Jung J.Y."/>
            <person name="Jin H.M."/>
            <person name="Jung J.-W."/>
            <person name="Lee S.-Y."/>
            <person name="Ryu B.-G."/>
            <person name="Han S.-S."/>
            <person name="Kang H.K."/>
            <person name="Choi H.W."/>
            <person name="Chung E.J."/>
            <person name="Choi K.-M."/>
        </authorList>
    </citation>
    <scope>NUCLEOTIDE SEQUENCE [LARGE SCALE GENOMIC DNA]</scope>
    <source>
        <strain evidence="6 7">NKJ218</strain>
    </source>
</reference>
<keyword evidence="2 6" id="KW-0808">Transferase</keyword>
<comment type="similarity">
    <text evidence="1">Belongs to the stealth family.</text>
</comment>
<sequence length="319" mass="38398">MPIDFVILWVDGNDPQWQTKKAQYQSNTEELNGNERYRDYGTLKYWFRMVETNAPWVNKIHFVTDHQVPEWLNTEHSKLHIVNHETFMPKDAVPTFNSNAIQMYIHEIDGLAEHFVLFDDDMFINRPIKPIHFFDKKGQPKDIFGSNVINPVDDFAHLFVNNLRLINQVYNKHQVIKQHFFKFINWRYGTMNLVNLYLLPFSTFTRFYDSHIPYAYLKSHYRHVLEMNKSYQDQTGHHKFRDTTDISHWLVRYDRLVRGEFMPVHKGLGRLQYLGDKLDKHRQLVTISDRDMGEAQFQLETKRLVETFENNYRKSSFEK</sequence>
<accession>A0ABX5SKH6</accession>
<keyword evidence="7" id="KW-1185">Reference proteome</keyword>
<evidence type="ECO:0000256" key="3">
    <source>
        <dbReference type="ARBA" id="ARBA00023169"/>
    </source>
</evidence>
<dbReference type="InterPro" id="IPR047141">
    <property type="entry name" value="Stealth"/>
</dbReference>
<feature type="domain" description="Stealth protein CR2 conserved region 2" evidence="4">
    <location>
        <begin position="36"/>
        <end position="141"/>
    </location>
</feature>
<protein>
    <submittedName>
        <fullName evidence="6">Glycosyl transferase</fullName>
    </submittedName>
</protein>
<dbReference type="Proteomes" id="UP000295756">
    <property type="component" value="Chromosome"/>
</dbReference>
<dbReference type="EMBL" id="CP037939">
    <property type="protein sequence ID" value="QBR47880.1"/>
    <property type="molecule type" value="Genomic_DNA"/>
</dbReference>
<dbReference type="Pfam" id="PF11380">
    <property type="entry name" value="Stealth_CR2"/>
    <property type="match status" value="1"/>
</dbReference>
<dbReference type="Pfam" id="PF17101">
    <property type="entry name" value="Stealth_CR1"/>
    <property type="match status" value="1"/>
</dbReference>
<evidence type="ECO:0000259" key="4">
    <source>
        <dbReference type="Pfam" id="PF11380"/>
    </source>
</evidence>
<dbReference type="GO" id="GO:0016740">
    <property type="term" value="F:transferase activity"/>
    <property type="evidence" value="ECO:0007669"/>
    <property type="project" value="UniProtKB-KW"/>
</dbReference>
<evidence type="ECO:0000313" key="6">
    <source>
        <dbReference type="EMBL" id="QBR47880.1"/>
    </source>
</evidence>
<feature type="domain" description="Stealth protein CR1 conserved region 1" evidence="5">
    <location>
        <begin position="1"/>
        <end position="26"/>
    </location>
</feature>
<dbReference type="PANTHER" id="PTHR24045:SF0">
    <property type="entry name" value="N-ACETYLGLUCOSAMINE-1-PHOSPHOTRANSFERASE SUBUNITS ALPHA_BETA"/>
    <property type="match status" value="1"/>
</dbReference>
<proteinExistence type="inferred from homology"/>
<keyword evidence="3" id="KW-0270">Exopolysaccharide synthesis</keyword>
<organism evidence="6 7">
    <name type="scientific">Leuconostoc kimchii</name>
    <dbReference type="NCBI Taxonomy" id="136609"/>
    <lineage>
        <taxon>Bacteria</taxon>
        <taxon>Bacillati</taxon>
        <taxon>Bacillota</taxon>
        <taxon>Bacilli</taxon>
        <taxon>Lactobacillales</taxon>
        <taxon>Lactobacillaceae</taxon>
        <taxon>Leuconostoc</taxon>
    </lineage>
</organism>
<dbReference type="PANTHER" id="PTHR24045">
    <property type="match status" value="1"/>
</dbReference>
<name>A0ABX5SKH6_9LACO</name>
<dbReference type="InterPro" id="IPR031358">
    <property type="entry name" value="Stealth_CR1"/>
</dbReference>
<evidence type="ECO:0000313" key="7">
    <source>
        <dbReference type="Proteomes" id="UP000295756"/>
    </source>
</evidence>